<gene>
    <name evidence="2" type="ORF">AB675_7484</name>
</gene>
<protein>
    <recommendedName>
        <fullName evidence="4">Protein kinase domain-containing protein</fullName>
    </recommendedName>
</protein>
<evidence type="ECO:0000313" key="2">
    <source>
        <dbReference type="EMBL" id="KPI40267.1"/>
    </source>
</evidence>
<reference evidence="2 3" key="1">
    <citation type="submission" date="2015-06" db="EMBL/GenBank/DDBJ databases">
        <title>Draft genome of the ant-associated black yeast Phialophora attae CBS 131958.</title>
        <authorList>
            <person name="Moreno L.F."/>
            <person name="Stielow B.J."/>
            <person name="de Hoog S."/>
            <person name="Vicente V.A."/>
            <person name="Weiss V.A."/>
            <person name="de Vries M."/>
            <person name="Cruz L.M."/>
            <person name="Souza E.M."/>
        </authorList>
    </citation>
    <scope>NUCLEOTIDE SEQUENCE [LARGE SCALE GENOMIC DNA]</scope>
    <source>
        <strain evidence="2 3">CBS 131958</strain>
    </source>
</reference>
<dbReference type="EMBL" id="LFJN01000012">
    <property type="protein sequence ID" value="KPI40267.1"/>
    <property type="molecule type" value="Genomic_DNA"/>
</dbReference>
<accession>A0A0N1P0E3</accession>
<evidence type="ECO:0000313" key="3">
    <source>
        <dbReference type="Proteomes" id="UP000038010"/>
    </source>
</evidence>
<comment type="caution">
    <text evidence="2">The sequence shown here is derived from an EMBL/GenBank/DDBJ whole genome shotgun (WGS) entry which is preliminary data.</text>
</comment>
<dbReference type="Proteomes" id="UP000038010">
    <property type="component" value="Unassembled WGS sequence"/>
</dbReference>
<keyword evidence="3" id="KW-1185">Reference proteome</keyword>
<dbReference type="AlphaFoldDB" id="A0A0N1P0E3"/>
<organism evidence="2 3">
    <name type="scientific">Cyphellophora attinorum</name>
    <dbReference type="NCBI Taxonomy" id="1664694"/>
    <lineage>
        <taxon>Eukaryota</taxon>
        <taxon>Fungi</taxon>
        <taxon>Dikarya</taxon>
        <taxon>Ascomycota</taxon>
        <taxon>Pezizomycotina</taxon>
        <taxon>Eurotiomycetes</taxon>
        <taxon>Chaetothyriomycetidae</taxon>
        <taxon>Chaetothyriales</taxon>
        <taxon>Cyphellophoraceae</taxon>
        <taxon>Cyphellophora</taxon>
    </lineage>
</organism>
<dbReference type="RefSeq" id="XP_018000230.1">
    <property type="nucleotide sequence ID" value="XM_018147855.1"/>
</dbReference>
<sequence length="127" mass="14032">MAETATTSTTTTSPSQSPPDLPTRSQNLLALNKLFHANRNPTSLFANPQHVTFPTTTTLPFREIGRGTFGAVFEQPGKRHAFKAEIRPDLAYADKFWHLEDEAIAHKAIQAPLTLSRVSALRSTFRG</sequence>
<dbReference type="VEuPathDB" id="FungiDB:AB675_7484"/>
<name>A0A0N1P0E3_9EURO</name>
<feature type="region of interest" description="Disordered" evidence="1">
    <location>
        <begin position="1"/>
        <end position="24"/>
    </location>
</feature>
<dbReference type="GeneID" id="28739735"/>
<feature type="compositionally biased region" description="Low complexity" evidence="1">
    <location>
        <begin position="1"/>
        <end position="15"/>
    </location>
</feature>
<proteinExistence type="predicted"/>
<evidence type="ECO:0000256" key="1">
    <source>
        <dbReference type="SAM" id="MobiDB-lite"/>
    </source>
</evidence>
<evidence type="ECO:0008006" key="4">
    <source>
        <dbReference type="Google" id="ProtNLM"/>
    </source>
</evidence>